<protein>
    <recommendedName>
        <fullName evidence="2">Thioredoxin domain-containing protein</fullName>
    </recommendedName>
</protein>
<dbReference type="Proteomes" id="UP001159427">
    <property type="component" value="Unassembled WGS sequence"/>
</dbReference>
<feature type="signal peptide" evidence="1">
    <location>
        <begin position="1"/>
        <end position="18"/>
    </location>
</feature>
<sequence length="187" mass="21385">MVPLLFVIALSLVGPCFCAPLKSKSPVFKLTNSDFDHFLKDKDVMLVDFYAPWCSDCAKLKPNFDAAAEDFARKGKYVFAKIDCFGEGRSICENRFNVHSWPQLKVFRRGQYAGEYSGYQDRDSLERFMDSILKQKVPDNIGQDQAAAEQQPGYMQNENGPWFQNGWQFNRVGMQPYGQTPPGWKRG</sequence>
<organism evidence="3 4">
    <name type="scientific">Porites evermanni</name>
    <dbReference type="NCBI Taxonomy" id="104178"/>
    <lineage>
        <taxon>Eukaryota</taxon>
        <taxon>Metazoa</taxon>
        <taxon>Cnidaria</taxon>
        <taxon>Anthozoa</taxon>
        <taxon>Hexacorallia</taxon>
        <taxon>Scleractinia</taxon>
        <taxon>Fungiina</taxon>
        <taxon>Poritidae</taxon>
        <taxon>Porites</taxon>
    </lineage>
</organism>
<dbReference type="SUPFAM" id="SSF52833">
    <property type="entry name" value="Thioredoxin-like"/>
    <property type="match status" value="1"/>
</dbReference>
<dbReference type="PROSITE" id="PS51352">
    <property type="entry name" value="THIOREDOXIN_2"/>
    <property type="match status" value="1"/>
</dbReference>
<name>A0ABN8LLL4_9CNID</name>
<feature type="chain" id="PRO_5045864620" description="Thioredoxin domain-containing protein" evidence="1">
    <location>
        <begin position="19"/>
        <end position="187"/>
    </location>
</feature>
<evidence type="ECO:0000313" key="4">
    <source>
        <dbReference type="Proteomes" id="UP001159427"/>
    </source>
</evidence>
<dbReference type="InterPro" id="IPR036249">
    <property type="entry name" value="Thioredoxin-like_sf"/>
</dbReference>
<reference evidence="3 4" key="1">
    <citation type="submission" date="2022-05" db="EMBL/GenBank/DDBJ databases">
        <authorList>
            <consortium name="Genoscope - CEA"/>
            <person name="William W."/>
        </authorList>
    </citation>
    <scope>NUCLEOTIDE SEQUENCE [LARGE SCALE GENOMIC DNA]</scope>
</reference>
<dbReference type="Pfam" id="PF00085">
    <property type="entry name" value="Thioredoxin"/>
    <property type="match status" value="1"/>
</dbReference>
<keyword evidence="1" id="KW-0732">Signal</keyword>
<comment type="caution">
    <text evidence="3">The sequence shown here is derived from an EMBL/GenBank/DDBJ whole genome shotgun (WGS) entry which is preliminary data.</text>
</comment>
<dbReference type="PANTHER" id="PTHR45672:SF11">
    <property type="entry name" value="PROTEIN DISULFIDE-ISOMERASE C17H9.14C"/>
    <property type="match status" value="1"/>
</dbReference>
<dbReference type="Gene3D" id="3.40.30.10">
    <property type="entry name" value="Glutaredoxin"/>
    <property type="match status" value="1"/>
</dbReference>
<proteinExistence type="predicted"/>
<dbReference type="InterPro" id="IPR051063">
    <property type="entry name" value="PDI"/>
</dbReference>
<gene>
    <name evidence="3" type="ORF">PEVE_00007471</name>
</gene>
<keyword evidence="4" id="KW-1185">Reference proteome</keyword>
<dbReference type="PANTHER" id="PTHR45672">
    <property type="entry name" value="PROTEIN DISULFIDE-ISOMERASE C17H9.14C-RELATED"/>
    <property type="match status" value="1"/>
</dbReference>
<feature type="domain" description="Thioredoxin" evidence="2">
    <location>
        <begin position="19"/>
        <end position="134"/>
    </location>
</feature>
<accession>A0ABN8LLL4</accession>
<evidence type="ECO:0000313" key="3">
    <source>
        <dbReference type="EMBL" id="CAH3014870.1"/>
    </source>
</evidence>
<dbReference type="EMBL" id="CALNXI010000015">
    <property type="protein sequence ID" value="CAH3014870.1"/>
    <property type="molecule type" value="Genomic_DNA"/>
</dbReference>
<evidence type="ECO:0000259" key="2">
    <source>
        <dbReference type="PROSITE" id="PS51352"/>
    </source>
</evidence>
<evidence type="ECO:0000256" key="1">
    <source>
        <dbReference type="SAM" id="SignalP"/>
    </source>
</evidence>
<dbReference type="InterPro" id="IPR013766">
    <property type="entry name" value="Thioredoxin_domain"/>
</dbReference>